<feature type="transmembrane region" description="Helical" evidence="1">
    <location>
        <begin position="14"/>
        <end position="35"/>
    </location>
</feature>
<name>A0A6A7ADW4_9PLEO</name>
<evidence type="ECO:0008006" key="4">
    <source>
        <dbReference type="Google" id="ProtNLM"/>
    </source>
</evidence>
<feature type="transmembrane region" description="Helical" evidence="1">
    <location>
        <begin position="55"/>
        <end position="76"/>
    </location>
</feature>
<gene>
    <name evidence="2" type="ORF">CC86DRAFT_168601</name>
</gene>
<reference evidence="2" key="1">
    <citation type="journal article" date="2020" name="Stud. Mycol.">
        <title>101 Dothideomycetes genomes: a test case for predicting lifestyles and emergence of pathogens.</title>
        <authorList>
            <person name="Haridas S."/>
            <person name="Albert R."/>
            <person name="Binder M."/>
            <person name="Bloem J."/>
            <person name="Labutti K."/>
            <person name="Salamov A."/>
            <person name="Andreopoulos B."/>
            <person name="Baker S."/>
            <person name="Barry K."/>
            <person name="Bills G."/>
            <person name="Bluhm B."/>
            <person name="Cannon C."/>
            <person name="Castanera R."/>
            <person name="Culley D."/>
            <person name="Daum C."/>
            <person name="Ezra D."/>
            <person name="Gonzalez J."/>
            <person name="Henrissat B."/>
            <person name="Kuo A."/>
            <person name="Liang C."/>
            <person name="Lipzen A."/>
            <person name="Lutzoni F."/>
            <person name="Magnuson J."/>
            <person name="Mondo S."/>
            <person name="Nolan M."/>
            <person name="Ohm R."/>
            <person name="Pangilinan J."/>
            <person name="Park H.-J."/>
            <person name="Ramirez L."/>
            <person name="Alfaro M."/>
            <person name="Sun H."/>
            <person name="Tritt A."/>
            <person name="Yoshinaga Y."/>
            <person name="Zwiers L.-H."/>
            <person name="Turgeon B."/>
            <person name="Goodwin S."/>
            <person name="Spatafora J."/>
            <person name="Crous P."/>
            <person name="Grigoriev I."/>
        </authorList>
    </citation>
    <scope>NUCLEOTIDE SEQUENCE</scope>
    <source>
        <strain evidence="2">CBS 113818</strain>
    </source>
</reference>
<feature type="transmembrane region" description="Helical" evidence="1">
    <location>
        <begin position="88"/>
        <end position="108"/>
    </location>
</feature>
<dbReference type="AlphaFoldDB" id="A0A6A7ADW4"/>
<organism evidence="2 3">
    <name type="scientific">Ophiobolus disseminans</name>
    <dbReference type="NCBI Taxonomy" id="1469910"/>
    <lineage>
        <taxon>Eukaryota</taxon>
        <taxon>Fungi</taxon>
        <taxon>Dikarya</taxon>
        <taxon>Ascomycota</taxon>
        <taxon>Pezizomycotina</taxon>
        <taxon>Dothideomycetes</taxon>
        <taxon>Pleosporomycetidae</taxon>
        <taxon>Pleosporales</taxon>
        <taxon>Pleosporineae</taxon>
        <taxon>Phaeosphaeriaceae</taxon>
        <taxon>Ophiobolus</taxon>
    </lineage>
</organism>
<proteinExistence type="predicted"/>
<keyword evidence="1" id="KW-0812">Transmembrane</keyword>
<keyword evidence="1" id="KW-1133">Transmembrane helix</keyword>
<dbReference type="EMBL" id="MU006219">
    <property type="protein sequence ID" value="KAF2830889.1"/>
    <property type="molecule type" value="Genomic_DNA"/>
</dbReference>
<keyword evidence="3" id="KW-1185">Reference proteome</keyword>
<accession>A0A6A7ADW4</accession>
<dbReference type="Proteomes" id="UP000799424">
    <property type="component" value="Unassembled WGS sequence"/>
</dbReference>
<evidence type="ECO:0000313" key="2">
    <source>
        <dbReference type="EMBL" id="KAF2830889.1"/>
    </source>
</evidence>
<dbReference type="OrthoDB" id="5211263at2759"/>
<evidence type="ECO:0000256" key="1">
    <source>
        <dbReference type="SAM" id="Phobius"/>
    </source>
</evidence>
<sequence length="216" mass="23615">MAQKQQPALWKKRVLVPFWLVRICLMIFTIAAFAYTLRHINEVQDIVKPTVAPVIIYLLCVVIVLLVDILAIVLFLRDALKPGTFLTMNCFQTGFWGGAFIVNLAAIGRGADTVAIGFSVLVLAIFVGPLIYSIVVYRRAKQAGQRGQYVPALNPSAPAPFGQPPPYQSASPYHQGTEYHSQSGAPVELQSQYVPPYQGGGASGYYQQPAKPAHIV</sequence>
<feature type="transmembrane region" description="Helical" evidence="1">
    <location>
        <begin position="114"/>
        <end position="137"/>
    </location>
</feature>
<evidence type="ECO:0000313" key="3">
    <source>
        <dbReference type="Proteomes" id="UP000799424"/>
    </source>
</evidence>
<protein>
    <recommendedName>
        <fullName evidence="4">MARVEL domain-containing protein</fullName>
    </recommendedName>
</protein>
<keyword evidence="1" id="KW-0472">Membrane</keyword>